<feature type="region of interest" description="Disordered" evidence="4">
    <location>
        <begin position="1144"/>
        <end position="1187"/>
    </location>
</feature>
<keyword evidence="6" id="KW-1185">Reference proteome</keyword>
<feature type="region of interest" description="Disordered" evidence="4">
    <location>
        <begin position="684"/>
        <end position="745"/>
    </location>
</feature>
<dbReference type="AlphaFoldDB" id="A0A9W6BYQ0"/>
<proteinExistence type="predicted"/>
<feature type="compositionally biased region" description="Basic and acidic residues" evidence="4">
    <location>
        <begin position="520"/>
        <end position="529"/>
    </location>
</feature>
<dbReference type="GO" id="GO:0006364">
    <property type="term" value="P:rRNA processing"/>
    <property type="evidence" value="ECO:0007669"/>
    <property type="project" value="InterPro"/>
</dbReference>
<evidence type="ECO:0000256" key="1">
    <source>
        <dbReference type="ARBA" id="ARBA00004604"/>
    </source>
</evidence>
<dbReference type="Proteomes" id="UP001165080">
    <property type="component" value="Unassembled WGS sequence"/>
</dbReference>
<feature type="compositionally biased region" description="Basic and acidic residues" evidence="4">
    <location>
        <begin position="608"/>
        <end position="622"/>
    </location>
</feature>
<comment type="caution">
    <text evidence="5">The sequence shown here is derived from an EMBL/GenBank/DDBJ whole genome shotgun (WGS) entry which is preliminary data.</text>
</comment>
<comment type="subcellular location">
    <subcellularLocation>
        <location evidence="1">Nucleus</location>
        <location evidence="1">Nucleolus</location>
    </subcellularLocation>
</comment>
<feature type="region of interest" description="Disordered" evidence="4">
    <location>
        <begin position="1"/>
        <end position="214"/>
    </location>
</feature>
<reference evidence="5 6" key="1">
    <citation type="journal article" date="2023" name="Commun. Biol.">
        <title>Reorganization of the ancestral sex-determining regions during the evolution of trioecy in Pleodorina starrii.</title>
        <authorList>
            <person name="Takahashi K."/>
            <person name="Suzuki S."/>
            <person name="Kawai-Toyooka H."/>
            <person name="Yamamoto K."/>
            <person name="Hamaji T."/>
            <person name="Ootsuki R."/>
            <person name="Yamaguchi H."/>
            <person name="Kawachi M."/>
            <person name="Higashiyama T."/>
            <person name="Nozaki H."/>
        </authorList>
    </citation>
    <scope>NUCLEOTIDE SEQUENCE [LARGE SCALE GENOMIC DNA]</scope>
    <source>
        <strain evidence="5 6">NIES-4479</strain>
    </source>
</reference>
<feature type="region of interest" description="Disordered" evidence="4">
    <location>
        <begin position="790"/>
        <end position="818"/>
    </location>
</feature>
<name>A0A9W6BYQ0_9CHLO</name>
<feature type="compositionally biased region" description="Basic and acidic residues" evidence="4">
    <location>
        <begin position="913"/>
        <end position="928"/>
    </location>
</feature>
<sequence length="1187" mass="122802">MARPRSNNKVSKQRAGAGSGKRKLGDAPHAGGAGSRPAKQSRRESRSKRVAQDVYEAEDSDPDEVKHSERFDKVDNYEYELPSDFEDEEIDEELAFTEEDKKKFGAWFGKEVSSDEGEEGAGIGDDDGEDWDDDDEGEGADDDDGAGEADDDDLLLGDDDDADGDIDGLEDEDDEGGDSDGDEDDERHRAMLEDILGAADGGGGGARKRACRDPNAAVVSEAYPESEYNLNPGAASAGGAVAGTLSIADLLQGLTGEERRKLGAARRLLEKVAGAGGAGAGADGGKGAIRPVAVPLPSVVAERQERKAGYEAAAEDVTKWQSIVKANREAPTLRLVSGRNEVSRVSTTAALVAQHVPSADNALEAEVAALLEAAGADSTKTIEEAEEQLALKALSLEEAKERRERLAKMRSLLFYHELKARRLKAIKSKEYHRHLARAAKRKATKLAALGAEGGGEGDVDAERAAAIEAEYQRAKERLTQRHRNSSRWARRALKRGQLQVDAGTKAALAEQLQLGQQLKRKIEGKKGSGDSDDDDSDASTSASDDEGGEGNGADKPNRVRSAALELLAGGGPLDLDGENAPKKGLLALPFMKRAMERRKLQAQQEAEQLLKELDEQEHLRQQEDEEEDGGGGGDAARQAADGKGEAGGGAGLLAALVGYGVPGAAGTAVAVGGRRKFGGGGAAAAAAAAAANGGDDDDVSDLDSDDAEDAEAKAERLGRRTKESAAAVAAAASQAAGRGKKGRKGAVAVTAPPTAADEADLDAAIAAGAAGRGLLVASSDAGVDLGVVRQDGGADDADAERRKSGHAASTRAGGKAGKGKDILGEVAAQQASLAAGGGRAALFEGAAGAAAAAGGAAGVGAPPKFIAAKTFGGARSGYVFKKGAQGLGYYWDAKAAAAAGQLAGAGPGAGGAGKDKSQQQQQRKDDGVKIAGTTTQKQQPQQQQQSKKGKQQQQAEAVANGAAAATAAAAAAGAGDDDEEEDAPMMRPADTGAGQRDLIRQAFAGDDVEAEFAEEKAAAVAAELPNVEEPSALPGWGAWAAQQRNPRWMQAAKDKAAKIRADAAAGRKDANLKYVVVSEKWDKKAAKYTAPTAPFPFTNQETYERSLRQPLGRDFNPDAAFRDLTRPAVLKQSGVTIAPLRYSEPAAKQLGKRGRKAEAEREGRRVMTVAGGMVRAGGGGGGKKKQQ</sequence>
<feature type="region of interest" description="Disordered" evidence="4">
    <location>
        <begin position="904"/>
        <end position="996"/>
    </location>
</feature>
<feature type="compositionally biased region" description="Acidic residues" evidence="4">
    <location>
        <begin position="694"/>
        <end position="709"/>
    </location>
</feature>
<organism evidence="5 6">
    <name type="scientific">Pleodorina starrii</name>
    <dbReference type="NCBI Taxonomy" id="330485"/>
    <lineage>
        <taxon>Eukaryota</taxon>
        <taxon>Viridiplantae</taxon>
        <taxon>Chlorophyta</taxon>
        <taxon>core chlorophytes</taxon>
        <taxon>Chlorophyceae</taxon>
        <taxon>CS clade</taxon>
        <taxon>Chlamydomonadales</taxon>
        <taxon>Volvocaceae</taxon>
        <taxon>Pleodorina</taxon>
    </lineage>
</organism>
<keyword evidence="2" id="KW-0597">Phosphoprotein</keyword>
<feature type="compositionally biased region" description="Basic and acidic residues" evidence="4">
    <location>
        <begin position="710"/>
        <end position="723"/>
    </location>
</feature>
<dbReference type="PANTHER" id="PTHR14150:SF12">
    <property type="entry name" value="U3 SMALL NUCLEOLAR RNA-ASSOCIATED PROTEIN 14 HOMOLOG A"/>
    <property type="match status" value="1"/>
</dbReference>
<evidence type="ECO:0000313" key="5">
    <source>
        <dbReference type="EMBL" id="GLC60722.1"/>
    </source>
</evidence>
<feature type="compositionally biased region" description="Low complexity" evidence="4">
    <location>
        <begin position="936"/>
        <end position="974"/>
    </location>
</feature>
<feature type="compositionally biased region" description="Acidic residues" evidence="4">
    <location>
        <begin position="114"/>
        <end position="185"/>
    </location>
</feature>
<accession>A0A9W6BYQ0</accession>
<dbReference type="GO" id="GO:0032040">
    <property type="term" value="C:small-subunit processome"/>
    <property type="evidence" value="ECO:0007669"/>
    <property type="project" value="InterPro"/>
</dbReference>
<feature type="compositionally biased region" description="Basic and acidic residues" evidence="4">
    <location>
        <begin position="63"/>
        <end position="76"/>
    </location>
</feature>
<feature type="region of interest" description="Disordered" evidence="4">
    <location>
        <begin position="598"/>
        <end position="645"/>
    </location>
</feature>
<keyword evidence="3" id="KW-0539">Nucleus</keyword>
<feature type="compositionally biased region" description="Basic and acidic residues" evidence="4">
    <location>
        <begin position="1156"/>
        <end position="1165"/>
    </location>
</feature>
<dbReference type="Pfam" id="PF04615">
    <property type="entry name" value="Utp14"/>
    <property type="match status" value="2"/>
</dbReference>
<gene>
    <name evidence="5" type="primary">PLEST011787</name>
    <name evidence="5" type="ORF">PLESTB_001663500</name>
</gene>
<dbReference type="InterPro" id="IPR006709">
    <property type="entry name" value="SSU_processome_Utp14"/>
</dbReference>
<evidence type="ECO:0000313" key="6">
    <source>
        <dbReference type="Proteomes" id="UP001165080"/>
    </source>
</evidence>
<evidence type="ECO:0008006" key="7">
    <source>
        <dbReference type="Google" id="ProtNLM"/>
    </source>
</evidence>
<evidence type="ECO:0000256" key="2">
    <source>
        <dbReference type="ARBA" id="ARBA00022553"/>
    </source>
</evidence>
<dbReference type="PANTHER" id="PTHR14150">
    <property type="entry name" value="U3 SMALL NUCLEOLAR RNA-ASSOCIATED PROTEIN 14"/>
    <property type="match status" value="1"/>
</dbReference>
<feature type="compositionally biased region" description="Acidic residues" evidence="4">
    <location>
        <begin position="530"/>
        <end position="548"/>
    </location>
</feature>
<protein>
    <recommendedName>
        <fullName evidence="7">U3 small nucleolar RNA-associated protein 14</fullName>
    </recommendedName>
</protein>
<feature type="compositionally biased region" description="Low complexity" evidence="4">
    <location>
        <begin position="684"/>
        <end position="693"/>
    </location>
</feature>
<feature type="compositionally biased region" description="Polar residues" evidence="4">
    <location>
        <begin position="1"/>
        <end position="10"/>
    </location>
</feature>
<evidence type="ECO:0000256" key="4">
    <source>
        <dbReference type="SAM" id="MobiDB-lite"/>
    </source>
</evidence>
<feature type="compositionally biased region" description="Low complexity" evidence="4">
    <location>
        <begin position="724"/>
        <end position="737"/>
    </location>
</feature>
<feature type="region of interest" description="Disordered" evidence="4">
    <location>
        <begin position="520"/>
        <end position="557"/>
    </location>
</feature>
<dbReference type="EMBL" id="BRXU01000038">
    <property type="protein sequence ID" value="GLC60722.1"/>
    <property type="molecule type" value="Genomic_DNA"/>
</dbReference>
<feature type="compositionally biased region" description="Acidic residues" evidence="4">
    <location>
        <begin position="77"/>
        <end position="97"/>
    </location>
</feature>
<evidence type="ECO:0000256" key="3">
    <source>
        <dbReference type="ARBA" id="ARBA00023242"/>
    </source>
</evidence>